<dbReference type="InterPro" id="IPR010921">
    <property type="entry name" value="Trp_repressor/repl_initiator"/>
</dbReference>
<protein>
    <submittedName>
        <fullName evidence="1">Transposase</fullName>
    </submittedName>
</protein>
<sequence length="107" mass="12616">MRKIYSSEFKARLVLEVLRGERTLSEIASENQVHPNMLTRWKTEAVKNFSQLFEKEASKTKQPEPANTIYPYLLKNLVIMYPDQVWSIDITYVPIHKSWLYLVAIID</sequence>
<proteinExistence type="predicted"/>
<dbReference type="RefSeq" id="WP_229981789.1">
    <property type="nucleotide sequence ID" value="NZ_JAJJPB010000022.1"/>
</dbReference>
<dbReference type="Proteomes" id="UP001165422">
    <property type="component" value="Unassembled WGS sequence"/>
</dbReference>
<gene>
    <name evidence="1" type="ORF">LN736_14190</name>
</gene>
<comment type="caution">
    <text evidence="1">The sequence shown here is derived from an EMBL/GenBank/DDBJ whole genome shotgun (WGS) entry which is preliminary data.</text>
</comment>
<dbReference type="EMBL" id="JAJJPB010000022">
    <property type="protein sequence ID" value="MCC9296009.1"/>
    <property type="molecule type" value="Genomic_DNA"/>
</dbReference>
<reference evidence="1" key="1">
    <citation type="submission" date="2021-11" db="EMBL/GenBank/DDBJ databases">
        <authorList>
            <person name="Qingchun L."/>
            <person name="Dong Z."/>
            <person name="Zongwei Q."/>
            <person name="Jia Z."/>
            <person name="Duotao L."/>
        </authorList>
    </citation>
    <scope>NUCLEOTIDE SEQUENCE</scope>
    <source>
        <strain evidence="1">WLY-B-L2</strain>
    </source>
</reference>
<evidence type="ECO:0000313" key="1">
    <source>
        <dbReference type="EMBL" id="MCC9296009.1"/>
    </source>
</evidence>
<dbReference type="Pfam" id="PF01527">
    <property type="entry name" value="HTH_Tnp_1"/>
    <property type="match status" value="1"/>
</dbReference>
<evidence type="ECO:0000313" key="2">
    <source>
        <dbReference type="Proteomes" id="UP001165422"/>
    </source>
</evidence>
<feature type="non-terminal residue" evidence="1">
    <location>
        <position position="107"/>
    </location>
</feature>
<name>A0ABS8NA22_9CLOT</name>
<dbReference type="SUPFAM" id="SSF48295">
    <property type="entry name" value="TrpR-like"/>
    <property type="match status" value="1"/>
</dbReference>
<organism evidence="1 2">
    <name type="scientific">Clostridium aromativorans</name>
    <dbReference type="NCBI Taxonomy" id="2836848"/>
    <lineage>
        <taxon>Bacteria</taxon>
        <taxon>Bacillati</taxon>
        <taxon>Bacillota</taxon>
        <taxon>Clostridia</taxon>
        <taxon>Eubacteriales</taxon>
        <taxon>Clostridiaceae</taxon>
        <taxon>Clostridium</taxon>
    </lineage>
</organism>
<keyword evidence="2" id="KW-1185">Reference proteome</keyword>
<accession>A0ABS8NA22</accession>
<dbReference type="InterPro" id="IPR002514">
    <property type="entry name" value="Transposase_8"/>
</dbReference>